<dbReference type="InParanoid" id="A0A482WG30"/>
<feature type="domain" description="Glycosyl hydrolase family 30 TIM-barrel" evidence="8">
    <location>
        <begin position="100"/>
        <end position="460"/>
    </location>
</feature>
<evidence type="ECO:0000313" key="11">
    <source>
        <dbReference type="Proteomes" id="UP000291343"/>
    </source>
</evidence>
<keyword evidence="6" id="KW-0746">Sphingolipid metabolism</keyword>
<accession>A0A482WG30</accession>
<reference evidence="10 11" key="1">
    <citation type="journal article" date="2017" name="Gigascience">
        <title>Genome sequence of the small brown planthopper, Laodelphax striatellus.</title>
        <authorList>
            <person name="Zhu J."/>
            <person name="Jiang F."/>
            <person name="Wang X."/>
            <person name="Yang P."/>
            <person name="Bao Y."/>
            <person name="Zhao W."/>
            <person name="Wang W."/>
            <person name="Lu H."/>
            <person name="Wang Q."/>
            <person name="Cui N."/>
            <person name="Li J."/>
            <person name="Chen X."/>
            <person name="Luo L."/>
            <person name="Yu J."/>
            <person name="Kang L."/>
            <person name="Cui F."/>
        </authorList>
    </citation>
    <scope>NUCLEOTIDE SEQUENCE [LARGE SCALE GENOMIC DNA]</scope>
    <source>
        <strain evidence="10">Lst14</strain>
    </source>
</reference>
<keyword evidence="6" id="KW-0443">Lipid metabolism</keyword>
<keyword evidence="11" id="KW-1185">Reference proteome</keyword>
<feature type="signal peptide" evidence="7">
    <location>
        <begin position="1"/>
        <end position="19"/>
    </location>
</feature>
<feature type="domain" description="Glycosyl hydrolase family 30 beta sandwich" evidence="9">
    <location>
        <begin position="505"/>
        <end position="554"/>
    </location>
</feature>
<evidence type="ECO:0000256" key="1">
    <source>
        <dbReference type="ARBA" id="ARBA00001013"/>
    </source>
</evidence>
<dbReference type="GO" id="GO:0004348">
    <property type="term" value="F:glucosylceramidase activity"/>
    <property type="evidence" value="ECO:0007669"/>
    <property type="project" value="UniProtKB-EC"/>
</dbReference>
<keyword evidence="4 7" id="KW-0732">Signal</keyword>
<dbReference type="SUPFAM" id="SSF51011">
    <property type="entry name" value="Glycosyl hydrolase domain"/>
    <property type="match status" value="1"/>
</dbReference>
<dbReference type="EMBL" id="QKKF02037473">
    <property type="protein sequence ID" value="RZF32141.1"/>
    <property type="molecule type" value="Genomic_DNA"/>
</dbReference>
<dbReference type="Pfam" id="PF17189">
    <property type="entry name" value="Glyco_hydro_30C"/>
    <property type="match status" value="1"/>
</dbReference>
<dbReference type="OrthoDB" id="6624366at2759"/>
<keyword evidence="5 6" id="KW-0378">Hydrolase</keyword>
<comment type="catalytic activity">
    <reaction evidence="1">
        <text>a beta-D-glucosyl-(1&lt;-&gt;1')-N-acylsphing-4-enine + H2O = an N-acylsphing-4-enine + D-glucose</text>
        <dbReference type="Rhea" id="RHEA:13269"/>
        <dbReference type="ChEBI" id="CHEBI:4167"/>
        <dbReference type="ChEBI" id="CHEBI:15377"/>
        <dbReference type="ChEBI" id="CHEBI:22801"/>
        <dbReference type="ChEBI" id="CHEBI:52639"/>
        <dbReference type="EC" id="3.2.1.45"/>
    </reaction>
    <physiologicalReaction direction="left-to-right" evidence="1">
        <dbReference type="Rhea" id="RHEA:13270"/>
    </physiologicalReaction>
</comment>
<dbReference type="AlphaFoldDB" id="A0A482WG30"/>
<dbReference type="Gene3D" id="3.20.20.80">
    <property type="entry name" value="Glycosidases"/>
    <property type="match status" value="1"/>
</dbReference>
<evidence type="ECO:0000259" key="9">
    <source>
        <dbReference type="Pfam" id="PF17189"/>
    </source>
</evidence>
<dbReference type="PRINTS" id="PR00843">
    <property type="entry name" value="GLHYDRLASE30"/>
</dbReference>
<evidence type="ECO:0000256" key="4">
    <source>
        <dbReference type="ARBA" id="ARBA00022729"/>
    </source>
</evidence>
<evidence type="ECO:0000256" key="6">
    <source>
        <dbReference type="RuleBase" id="RU361188"/>
    </source>
</evidence>
<dbReference type="PANTHER" id="PTHR11069:SF23">
    <property type="entry name" value="LYSOSOMAL ACID GLUCOSYLCERAMIDASE"/>
    <property type="match status" value="1"/>
</dbReference>
<dbReference type="InterPro" id="IPR017853">
    <property type="entry name" value="GH"/>
</dbReference>
<dbReference type="InterPro" id="IPR033452">
    <property type="entry name" value="GH30_C"/>
</dbReference>
<evidence type="ECO:0000313" key="10">
    <source>
        <dbReference type="EMBL" id="RZF32141.1"/>
    </source>
</evidence>
<dbReference type="PANTHER" id="PTHR11069">
    <property type="entry name" value="GLUCOSYLCERAMIDASE"/>
    <property type="match status" value="1"/>
</dbReference>
<evidence type="ECO:0000256" key="5">
    <source>
        <dbReference type="ARBA" id="ARBA00022801"/>
    </source>
</evidence>
<dbReference type="Gene3D" id="2.60.40.1180">
    <property type="entry name" value="Golgi alpha-mannosidase II"/>
    <property type="match status" value="1"/>
</dbReference>
<comment type="caution">
    <text evidence="10">The sequence shown here is derived from an EMBL/GenBank/DDBJ whole genome shotgun (WGS) entry which is preliminary data.</text>
</comment>
<name>A0A482WG30_LAOST</name>
<dbReference type="SMR" id="A0A482WG30"/>
<sequence>MLKSLLLIFLGVLVGTAYSLDKPCSVKETNVGFVCVCNASYCDTIQPPSKLKDGQFHVYFTSRTTPGFNHHFGYFRDMQAHSPRGYRVKVNDLKKRQTILGVGGAFTDSFGYSLRNLTRETQDHLLKSYFSEDGIEYSFNRVVFGSSDFSLNPYSYVAENDTSLLTFNLTESDFLYKIGPIRRAKSFSKRELKLMGSAWSAPKWMKRVGKNANQYLMPEHRQTWANYLVKTFEAFRNNSIELWGLTPTNEPVTLMGFKDVAIKNMVMLPEEQRQWIANNLGPALEKNGFVNKSIVLLDDMRHYALWWMDTVMRSKTAAQYVDGIGLHWYVDSFASPKILDKIKEKYPEKNIYYTESSINPIIDMLINIEEGNITSNFSSPGPTPPLLGSWKRAQMYATSLIENLNHWVNGYMDWNLALDETGGPNLINLTCDAPIIMNTTSNEFYKQPMFYVLGHFSKFLKPGAVILDCDLETFDGRVHSKDETEETSTIYFEEKAFHLFLYYKDVKHIVGLNPDGSHAVIVFNPKKTPQSFWIQDAQKGNAYIFLEPESVTSILY</sequence>
<keyword evidence="6" id="KW-0326">Glycosidase</keyword>
<comment type="similarity">
    <text evidence="2 6">Belongs to the glycosyl hydrolase 30 family.</text>
</comment>
<dbReference type="InterPro" id="IPR033453">
    <property type="entry name" value="Glyco_hydro_30_TIM-barrel"/>
</dbReference>
<organism evidence="10 11">
    <name type="scientific">Laodelphax striatellus</name>
    <name type="common">Small brown planthopper</name>
    <name type="synonym">Delphax striatella</name>
    <dbReference type="NCBI Taxonomy" id="195883"/>
    <lineage>
        <taxon>Eukaryota</taxon>
        <taxon>Metazoa</taxon>
        <taxon>Ecdysozoa</taxon>
        <taxon>Arthropoda</taxon>
        <taxon>Hexapoda</taxon>
        <taxon>Insecta</taxon>
        <taxon>Pterygota</taxon>
        <taxon>Neoptera</taxon>
        <taxon>Paraneoptera</taxon>
        <taxon>Hemiptera</taxon>
        <taxon>Auchenorrhyncha</taxon>
        <taxon>Fulgoroidea</taxon>
        <taxon>Delphacidae</taxon>
        <taxon>Criomorphinae</taxon>
        <taxon>Laodelphax</taxon>
    </lineage>
</organism>
<dbReference type="Pfam" id="PF02055">
    <property type="entry name" value="Glyco_hydro_30"/>
    <property type="match status" value="1"/>
</dbReference>
<dbReference type="InterPro" id="IPR001139">
    <property type="entry name" value="Glyco_hydro_30"/>
</dbReference>
<dbReference type="EC" id="3.2.1.45" evidence="3 6"/>
<dbReference type="GO" id="GO:0006680">
    <property type="term" value="P:glucosylceramide catabolic process"/>
    <property type="evidence" value="ECO:0007669"/>
    <property type="project" value="TreeGrafter"/>
</dbReference>
<evidence type="ECO:0000259" key="8">
    <source>
        <dbReference type="Pfam" id="PF02055"/>
    </source>
</evidence>
<protein>
    <recommendedName>
        <fullName evidence="3 6">Glucosylceramidase</fullName>
        <ecNumber evidence="3 6">3.2.1.45</ecNumber>
    </recommendedName>
</protein>
<proteinExistence type="inferred from homology"/>
<dbReference type="STRING" id="195883.A0A482WG30"/>
<dbReference type="SUPFAM" id="SSF51445">
    <property type="entry name" value="(Trans)glycosidases"/>
    <property type="match status" value="1"/>
</dbReference>
<evidence type="ECO:0000256" key="2">
    <source>
        <dbReference type="ARBA" id="ARBA00005382"/>
    </source>
</evidence>
<dbReference type="InterPro" id="IPR013780">
    <property type="entry name" value="Glyco_hydro_b"/>
</dbReference>
<feature type="chain" id="PRO_5019751355" description="Glucosylceramidase" evidence="7">
    <location>
        <begin position="20"/>
        <end position="556"/>
    </location>
</feature>
<dbReference type="Proteomes" id="UP000291343">
    <property type="component" value="Unassembled WGS sequence"/>
</dbReference>
<evidence type="ECO:0000256" key="7">
    <source>
        <dbReference type="SAM" id="SignalP"/>
    </source>
</evidence>
<gene>
    <name evidence="10" type="ORF">LSTR_LSTR004004</name>
</gene>
<dbReference type="GO" id="GO:0016020">
    <property type="term" value="C:membrane"/>
    <property type="evidence" value="ECO:0007669"/>
    <property type="project" value="GOC"/>
</dbReference>
<evidence type="ECO:0000256" key="3">
    <source>
        <dbReference type="ARBA" id="ARBA00012658"/>
    </source>
</evidence>